<dbReference type="Proteomes" id="UP000181790">
    <property type="component" value="Unassembled WGS sequence"/>
</dbReference>
<evidence type="ECO:0000313" key="1">
    <source>
        <dbReference type="EMBL" id="OIN58187.1"/>
    </source>
</evidence>
<dbReference type="AlphaFoldDB" id="A0A1S2VHF3"/>
<organism evidence="1 2">
    <name type="scientific">Arsenicibacter rosenii</name>
    <dbReference type="NCBI Taxonomy" id="1750698"/>
    <lineage>
        <taxon>Bacteria</taxon>
        <taxon>Pseudomonadati</taxon>
        <taxon>Bacteroidota</taxon>
        <taxon>Cytophagia</taxon>
        <taxon>Cytophagales</taxon>
        <taxon>Spirosomataceae</taxon>
        <taxon>Arsenicibacter</taxon>
    </lineage>
</organism>
<name>A0A1S2VHF3_9BACT</name>
<comment type="caution">
    <text evidence="1">The sequence shown here is derived from an EMBL/GenBank/DDBJ whole genome shotgun (WGS) entry which is preliminary data.</text>
</comment>
<proteinExistence type="predicted"/>
<protein>
    <submittedName>
        <fullName evidence="1">Uncharacterized protein</fullName>
    </submittedName>
</protein>
<gene>
    <name evidence="1" type="ORF">BLX24_16875</name>
</gene>
<evidence type="ECO:0000313" key="2">
    <source>
        <dbReference type="Proteomes" id="UP000181790"/>
    </source>
</evidence>
<keyword evidence="2" id="KW-1185">Reference proteome</keyword>
<dbReference type="EMBL" id="MORL01000008">
    <property type="protein sequence ID" value="OIN58187.1"/>
    <property type="molecule type" value="Genomic_DNA"/>
</dbReference>
<reference evidence="1 2" key="1">
    <citation type="submission" date="2016-10" db="EMBL/GenBank/DDBJ databases">
        <title>Arsenicibacter rosenii gen. nov., sp. nov., an efficient arsenic-methylating bacterium isolated from an arsenic-contaminated paddy soil.</title>
        <authorList>
            <person name="Huang K."/>
        </authorList>
    </citation>
    <scope>NUCLEOTIDE SEQUENCE [LARGE SCALE GENOMIC DNA]</scope>
    <source>
        <strain evidence="1 2">SM-1</strain>
    </source>
</reference>
<sequence>MANKAILMSSVFLRFPELSYFLKKFFFRSRACIFRELFPNGFFVDSPSEGVTDLGMSGFLVHSSLDFNSVQI</sequence>
<accession>A0A1S2VHF3</accession>